<name>A0A172TKU0_9BACL</name>
<evidence type="ECO:0000313" key="7">
    <source>
        <dbReference type="EMBL" id="ANE47651.1"/>
    </source>
</evidence>
<feature type="transmembrane region" description="Helical" evidence="6">
    <location>
        <begin position="89"/>
        <end position="107"/>
    </location>
</feature>
<feature type="transmembrane region" description="Helical" evidence="6">
    <location>
        <begin position="60"/>
        <end position="82"/>
    </location>
</feature>
<dbReference type="OrthoDB" id="9792579at2"/>
<evidence type="ECO:0000256" key="5">
    <source>
        <dbReference type="ARBA" id="ARBA00023136"/>
    </source>
</evidence>
<feature type="transmembrane region" description="Helical" evidence="6">
    <location>
        <begin position="6"/>
        <end position="28"/>
    </location>
</feature>
<dbReference type="GO" id="GO:0005886">
    <property type="term" value="C:plasma membrane"/>
    <property type="evidence" value="ECO:0007669"/>
    <property type="project" value="UniProtKB-SubCell"/>
</dbReference>
<dbReference type="Pfam" id="PF02653">
    <property type="entry name" value="BPD_transp_2"/>
    <property type="match status" value="1"/>
</dbReference>
<feature type="transmembrane region" description="Helical" evidence="6">
    <location>
        <begin position="186"/>
        <end position="211"/>
    </location>
</feature>
<evidence type="ECO:0000256" key="4">
    <source>
        <dbReference type="ARBA" id="ARBA00022989"/>
    </source>
</evidence>
<dbReference type="PANTHER" id="PTHR43370">
    <property type="entry name" value="SUGAR ABC TRANSPORTER INTEGRAL MEMBRANE PROTEIN-RELATED"/>
    <property type="match status" value="1"/>
</dbReference>
<dbReference type="GO" id="GO:0022857">
    <property type="term" value="F:transmembrane transporter activity"/>
    <property type="evidence" value="ECO:0007669"/>
    <property type="project" value="InterPro"/>
</dbReference>
<dbReference type="RefSeq" id="WP_068608561.1">
    <property type="nucleotide sequence ID" value="NZ_CP011388.1"/>
</dbReference>
<gene>
    <name evidence="7" type="ORF">SY83_16715</name>
</gene>
<keyword evidence="4 6" id="KW-1133">Transmembrane helix</keyword>
<sequence length="309" mass="33062">MEFITQLLSAALSSGTPLLFAVGGGILIERSGIIQLGAEGLMLMGAVTASLVYIQTGSLLLTLLGSLTVGALLGLLHAFLCVSLRANQIVSGLALTLFGSGFSAYLGKSVSGMPLPGSVPRFEIPFLNAIPWIGPVFNNLDLLTWLSFVLVALATVFVYLTSWGLDLRAVGDNPATADAMGIPVQAFRYGSVIVGSMFIGLAGADLLLAFSPTWSEGMTAGKGWIAIALVIFARWNPLRAMFCAYFFGALDSLGFRMQLLGSTIPSYFLKMIPYLVTILVLMYLGWRNRNKPSGAPEALGIPYFREQRF</sequence>
<dbReference type="EMBL" id="CP011388">
    <property type="protein sequence ID" value="ANE47651.1"/>
    <property type="molecule type" value="Genomic_DNA"/>
</dbReference>
<evidence type="ECO:0000313" key="8">
    <source>
        <dbReference type="Proteomes" id="UP000076927"/>
    </source>
</evidence>
<keyword evidence="5 6" id="KW-0472">Membrane</keyword>
<evidence type="ECO:0000256" key="6">
    <source>
        <dbReference type="SAM" id="Phobius"/>
    </source>
</evidence>
<reference evidence="7 8" key="1">
    <citation type="submission" date="2015-01" db="EMBL/GenBank/DDBJ databases">
        <title>Paenibacillus swuensis/DY6/whole genome sequencing.</title>
        <authorList>
            <person name="Kim M.K."/>
            <person name="Srinivasan S."/>
            <person name="Lee J.-J."/>
        </authorList>
    </citation>
    <scope>NUCLEOTIDE SEQUENCE [LARGE SCALE GENOMIC DNA]</scope>
    <source>
        <strain evidence="7 8">DY6</strain>
    </source>
</reference>
<proteinExistence type="predicted"/>
<organism evidence="7 8">
    <name type="scientific">Paenibacillus swuensis</name>
    <dbReference type="NCBI Taxonomy" id="1178515"/>
    <lineage>
        <taxon>Bacteria</taxon>
        <taxon>Bacillati</taxon>
        <taxon>Bacillota</taxon>
        <taxon>Bacilli</taxon>
        <taxon>Bacillales</taxon>
        <taxon>Paenibacillaceae</taxon>
        <taxon>Paenibacillus</taxon>
    </lineage>
</organism>
<accession>A0A172TKU0</accession>
<dbReference type="InterPro" id="IPR001851">
    <property type="entry name" value="ABC_transp_permease"/>
</dbReference>
<dbReference type="KEGG" id="pswu:SY83_16715"/>
<dbReference type="CDD" id="cd06580">
    <property type="entry name" value="TM_PBP1_transp_TpRbsC_like"/>
    <property type="match status" value="1"/>
</dbReference>
<evidence type="ECO:0000256" key="1">
    <source>
        <dbReference type="ARBA" id="ARBA00004651"/>
    </source>
</evidence>
<comment type="subcellular location">
    <subcellularLocation>
        <location evidence="1">Cell membrane</location>
        <topology evidence="1">Multi-pass membrane protein</topology>
    </subcellularLocation>
</comment>
<evidence type="ECO:0000256" key="3">
    <source>
        <dbReference type="ARBA" id="ARBA00022692"/>
    </source>
</evidence>
<feature type="transmembrane region" description="Helical" evidence="6">
    <location>
        <begin position="267"/>
        <end position="286"/>
    </location>
</feature>
<dbReference type="PATRIC" id="fig|1178515.4.peg.3360"/>
<keyword evidence="3 6" id="KW-0812">Transmembrane</keyword>
<dbReference type="STRING" id="1178515.SY83_16715"/>
<protein>
    <submittedName>
        <fullName evidence="7">ABC transporter permease</fullName>
    </submittedName>
</protein>
<evidence type="ECO:0000256" key="2">
    <source>
        <dbReference type="ARBA" id="ARBA00022475"/>
    </source>
</evidence>
<dbReference type="Proteomes" id="UP000076927">
    <property type="component" value="Chromosome"/>
</dbReference>
<keyword evidence="2" id="KW-1003">Cell membrane</keyword>
<dbReference type="AlphaFoldDB" id="A0A172TKU0"/>
<feature type="transmembrane region" description="Helical" evidence="6">
    <location>
        <begin position="33"/>
        <end position="54"/>
    </location>
</feature>
<dbReference type="PANTHER" id="PTHR43370:SF2">
    <property type="entry name" value="ABC TRANSPORTER PERMEASE PROTEIN"/>
    <property type="match status" value="1"/>
</dbReference>
<keyword evidence="8" id="KW-1185">Reference proteome</keyword>
<feature type="transmembrane region" description="Helical" evidence="6">
    <location>
        <begin position="142"/>
        <end position="165"/>
    </location>
</feature>